<protein>
    <submittedName>
        <fullName evidence="1">Uncharacterized protein</fullName>
    </submittedName>
</protein>
<dbReference type="AlphaFoldDB" id="A0A7X6D3E9"/>
<organism evidence="1 2">
    <name type="scientific">Streptomyces lonarensis</name>
    <dbReference type="NCBI Taxonomy" id="700599"/>
    <lineage>
        <taxon>Bacteria</taxon>
        <taxon>Bacillati</taxon>
        <taxon>Actinomycetota</taxon>
        <taxon>Actinomycetes</taxon>
        <taxon>Kitasatosporales</taxon>
        <taxon>Streptomycetaceae</taxon>
        <taxon>Streptomyces</taxon>
    </lineage>
</organism>
<dbReference type="RefSeq" id="WP_167972399.1">
    <property type="nucleotide sequence ID" value="NZ_BHZG01000473.1"/>
</dbReference>
<dbReference type="Proteomes" id="UP000578686">
    <property type="component" value="Unassembled WGS sequence"/>
</dbReference>
<proteinExistence type="predicted"/>
<sequence length="251" mass="26801">MFAGTVELLAETVRDQSLSLLVGGGLTAGAGWARWLLVKRLPARRTWRFERAADRLIMVVSSSAEVDTGQYTRPTTGVGQVRAMSLLVPRLVRAYRDVDLQQVSLSEGLPGRDLEADLLLLGGPKTNEVTGRALDALPGLPLRVDGNVIAWGEEQFEGRVLGDRVVSDFGYVVRAPSPFAPGRRIVVVAGSHTFGTVAAARWLAERGGGRDVPADVAVLVEAPVSADGHVGVPRELRRARVAASPVPAQRS</sequence>
<name>A0A7X6D3E9_9ACTN</name>
<evidence type="ECO:0000313" key="1">
    <source>
        <dbReference type="EMBL" id="NJQ07422.1"/>
    </source>
</evidence>
<keyword evidence="2" id="KW-1185">Reference proteome</keyword>
<dbReference type="EMBL" id="JAAVJD010000159">
    <property type="protein sequence ID" value="NJQ07422.1"/>
    <property type="molecule type" value="Genomic_DNA"/>
</dbReference>
<accession>A0A7X6D3E9</accession>
<comment type="caution">
    <text evidence="1">The sequence shown here is derived from an EMBL/GenBank/DDBJ whole genome shotgun (WGS) entry which is preliminary data.</text>
</comment>
<evidence type="ECO:0000313" key="2">
    <source>
        <dbReference type="Proteomes" id="UP000578686"/>
    </source>
</evidence>
<reference evidence="1 2" key="1">
    <citation type="submission" date="2020-03" db="EMBL/GenBank/DDBJ databases">
        <title>Draft genome of Streptomyces sp. ventii, isolated from the Axial Seamount in the Pacific Ocean, and resequencing of the two type strains Streptomyces lonarensis strain NCL 716 and Streptomyces bohaiensis strain 11A07.</title>
        <authorList>
            <person name="Loughran R.M."/>
            <person name="Pfannmuller K.M."/>
            <person name="Wasson B.J."/>
            <person name="Deadmond M.C."/>
            <person name="Paddock B.E."/>
            <person name="Koyack M.J."/>
            <person name="Gallegos D.A."/>
            <person name="Mitchell E.A."/>
            <person name="Ushijima B."/>
            <person name="Saw J.H."/>
            <person name="Mcphail K.L."/>
            <person name="Videau P."/>
        </authorList>
    </citation>
    <scope>NUCLEOTIDE SEQUENCE [LARGE SCALE GENOMIC DNA]</scope>
    <source>
        <strain evidence="1 2">NCL716</strain>
    </source>
</reference>
<gene>
    <name evidence="1" type="ORF">HCN56_17970</name>
</gene>